<sequence length="30" mass="3343">MTGANVRPFPGRVAQSNYAEDIKAQCQYLN</sequence>
<comment type="caution">
    <text evidence="1">The sequence shown here is derived from an EMBL/GenBank/DDBJ whole genome shotgun (WGS) entry which is preliminary data.</text>
</comment>
<dbReference type="EMBL" id="JACGXN010000013">
    <property type="protein sequence ID" value="MBA8881239.1"/>
    <property type="molecule type" value="Genomic_DNA"/>
</dbReference>
<accession>A0A839EQP8</accession>
<protein>
    <submittedName>
        <fullName evidence="1">Uncharacterized protein</fullName>
    </submittedName>
</protein>
<name>A0A839EQP8_9HYPH</name>
<dbReference type="Proteomes" id="UP000549052">
    <property type="component" value="Unassembled WGS sequence"/>
</dbReference>
<organism evidence="1 2">
    <name type="scientific">Phyllobacterium myrsinacearum</name>
    <dbReference type="NCBI Taxonomy" id="28101"/>
    <lineage>
        <taxon>Bacteria</taxon>
        <taxon>Pseudomonadati</taxon>
        <taxon>Pseudomonadota</taxon>
        <taxon>Alphaproteobacteria</taxon>
        <taxon>Hyphomicrobiales</taxon>
        <taxon>Phyllobacteriaceae</taxon>
        <taxon>Phyllobacterium</taxon>
    </lineage>
</organism>
<reference evidence="1 2" key="1">
    <citation type="submission" date="2020-07" db="EMBL/GenBank/DDBJ databases">
        <title>Genomic Encyclopedia of Type Strains, Phase IV (KMG-V): Genome sequencing to study the core and pangenomes of soil and plant-associated prokaryotes.</title>
        <authorList>
            <person name="Whitman W."/>
        </authorList>
    </citation>
    <scope>NUCLEOTIDE SEQUENCE [LARGE SCALE GENOMIC DNA]</scope>
    <source>
        <strain evidence="1 2">AN3</strain>
    </source>
</reference>
<dbReference type="AlphaFoldDB" id="A0A839EQP8"/>
<gene>
    <name evidence="1" type="ORF">FHW16_004977</name>
</gene>
<evidence type="ECO:0000313" key="2">
    <source>
        <dbReference type="Proteomes" id="UP000549052"/>
    </source>
</evidence>
<evidence type="ECO:0000313" key="1">
    <source>
        <dbReference type="EMBL" id="MBA8881239.1"/>
    </source>
</evidence>
<keyword evidence="2" id="KW-1185">Reference proteome</keyword>
<proteinExistence type="predicted"/>